<protein>
    <submittedName>
        <fullName evidence="7">DNA mismatch repair protein</fullName>
    </submittedName>
</protein>
<keyword evidence="4" id="KW-1133">Transmembrane helix</keyword>
<dbReference type="EMBL" id="NIBG01000004">
    <property type="protein sequence ID" value="PAB60148.1"/>
    <property type="molecule type" value="Genomic_DNA"/>
</dbReference>
<dbReference type="GO" id="GO:0005524">
    <property type="term" value="F:ATP binding"/>
    <property type="evidence" value="ECO:0007669"/>
    <property type="project" value="UniProtKB-KW"/>
</dbReference>
<dbReference type="Pfam" id="PF00488">
    <property type="entry name" value="MutS_V"/>
    <property type="match status" value="1"/>
</dbReference>
<dbReference type="CDD" id="cd03283">
    <property type="entry name" value="ABC_MutS-like"/>
    <property type="match status" value="1"/>
</dbReference>
<evidence type="ECO:0000259" key="5">
    <source>
        <dbReference type="SMART" id="SM00533"/>
    </source>
</evidence>
<evidence type="ECO:0000256" key="1">
    <source>
        <dbReference type="ARBA" id="ARBA00022741"/>
    </source>
</evidence>
<dbReference type="SUPFAM" id="SSF48334">
    <property type="entry name" value="DNA repair protein MutS, domain III"/>
    <property type="match status" value="1"/>
</dbReference>
<dbReference type="SUPFAM" id="SSF52540">
    <property type="entry name" value="P-loop containing nucleoside triphosphate hydrolases"/>
    <property type="match status" value="1"/>
</dbReference>
<sequence>MNSRKIYEKRVRYYDRLLDKLSKNITYISGLRLLVVVPIIMTISFASSMERHLISWGISLLWIMLFIYLVSRHRRFKKTHKYVSILKKINVDSIMRLDGRWTEFKDNGDDFQDENHNFSYDLDILGQGSLFQWINSGNTHMGKTRLAHILTHPYGDKVTILKRQEAISELATKRWWRHRLQAEGRMITEKNRNIEVLINWAKTRQSLYTNSWMIVVFRVLPIVTVSTFLLAFAGNRTIKGIPILFIIFQMMLLLINIKKRNKNFALVYKYKKSIIVYRRILRHFEKVSFQSEYLRELSNSLGNNKGISAMEQLKRLEALVDRIENRNNIFFFPINVISLWDYQCLIELERWKSEYGLILEEWLQKIGEIEALSSLGTIAYDYPNWTIPEITEESSMLQAKKIGHPLLTNRQVRNDANIQDPFRILLITGSNMSGKSTFLRTIGINLVLAYVGAPVCASDMICSIFSIHTCMRINDNLEKGISSFYGELLRIKKIVKASKENTQVFFLLDEIFKGTNSYDRHIGAKKLIKKLQHNGAIGLVSTHDLELGMLEKENTIKNYHFQEYYKDGQICFDYKLRAGISTTRNALHLMKIIGIEEGID</sequence>
<dbReference type="GO" id="GO:0030983">
    <property type="term" value="F:mismatched DNA binding"/>
    <property type="evidence" value="ECO:0007669"/>
    <property type="project" value="InterPro"/>
</dbReference>
<comment type="caution">
    <text evidence="7">The sequence shown here is derived from an EMBL/GenBank/DDBJ whole genome shotgun (WGS) entry which is preliminary data.</text>
</comment>
<dbReference type="SMART" id="SM00533">
    <property type="entry name" value="MUTSd"/>
    <property type="match status" value="1"/>
</dbReference>
<dbReference type="InterPro" id="IPR000432">
    <property type="entry name" value="DNA_mismatch_repair_MutS_C"/>
</dbReference>
<dbReference type="Proteomes" id="UP000216024">
    <property type="component" value="Unassembled WGS sequence"/>
</dbReference>
<dbReference type="AlphaFoldDB" id="A0A267MMK5"/>
<dbReference type="PANTHER" id="PTHR11361">
    <property type="entry name" value="DNA MISMATCH REPAIR PROTEIN MUTS FAMILY MEMBER"/>
    <property type="match status" value="1"/>
</dbReference>
<keyword evidence="4" id="KW-0472">Membrane</keyword>
<evidence type="ECO:0000313" key="8">
    <source>
        <dbReference type="Proteomes" id="UP000216024"/>
    </source>
</evidence>
<dbReference type="RefSeq" id="WP_095132431.1">
    <property type="nucleotide sequence ID" value="NZ_NIBG01000004.1"/>
</dbReference>
<evidence type="ECO:0000256" key="4">
    <source>
        <dbReference type="SAM" id="Phobius"/>
    </source>
</evidence>
<keyword evidence="3" id="KW-0238">DNA-binding</keyword>
<keyword evidence="8" id="KW-1185">Reference proteome</keyword>
<feature type="transmembrane region" description="Helical" evidence="4">
    <location>
        <begin position="25"/>
        <end position="47"/>
    </location>
</feature>
<evidence type="ECO:0000256" key="3">
    <source>
        <dbReference type="ARBA" id="ARBA00023125"/>
    </source>
</evidence>
<dbReference type="InterPro" id="IPR027417">
    <property type="entry name" value="P-loop_NTPase"/>
</dbReference>
<evidence type="ECO:0000256" key="2">
    <source>
        <dbReference type="ARBA" id="ARBA00022840"/>
    </source>
</evidence>
<reference evidence="7 8" key="1">
    <citation type="submission" date="2017-06" db="EMBL/GenBank/DDBJ databases">
        <title>Draft genome sequence of anaerobic fermentative bacterium Anaeromicrobium sediminis DY2726D isolated from West Pacific Ocean sediments.</title>
        <authorList>
            <person name="Zeng X."/>
        </authorList>
    </citation>
    <scope>NUCLEOTIDE SEQUENCE [LARGE SCALE GENOMIC DNA]</scope>
    <source>
        <strain evidence="7 8">DY2726D</strain>
    </source>
</reference>
<dbReference type="GO" id="GO:0140664">
    <property type="term" value="F:ATP-dependent DNA damage sensor activity"/>
    <property type="evidence" value="ECO:0007669"/>
    <property type="project" value="InterPro"/>
</dbReference>
<dbReference type="Gene3D" id="1.10.1420.10">
    <property type="match status" value="1"/>
</dbReference>
<accession>A0A267MMK5</accession>
<dbReference type="PANTHER" id="PTHR11361:SF99">
    <property type="entry name" value="DNA MISMATCH REPAIR PROTEIN"/>
    <property type="match status" value="1"/>
</dbReference>
<gene>
    <name evidence="7" type="ORF">CCE28_07190</name>
</gene>
<dbReference type="Gene3D" id="3.40.50.300">
    <property type="entry name" value="P-loop containing nucleotide triphosphate hydrolases"/>
    <property type="match status" value="1"/>
</dbReference>
<feature type="domain" description="DNA mismatch repair protein MutS core" evidence="5">
    <location>
        <begin position="125"/>
        <end position="410"/>
    </location>
</feature>
<feature type="transmembrane region" description="Helical" evidence="4">
    <location>
        <begin position="240"/>
        <end position="257"/>
    </location>
</feature>
<feature type="domain" description="DNA mismatch repair proteins mutS family" evidence="6">
    <location>
        <begin position="422"/>
        <end position="600"/>
    </location>
</feature>
<feature type="transmembrane region" description="Helical" evidence="4">
    <location>
        <begin position="53"/>
        <end position="71"/>
    </location>
</feature>
<name>A0A267MMK5_9FIRM</name>
<dbReference type="GO" id="GO:0005829">
    <property type="term" value="C:cytosol"/>
    <property type="evidence" value="ECO:0007669"/>
    <property type="project" value="TreeGrafter"/>
</dbReference>
<dbReference type="InterPro" id="IPR036187">
    <property type="entry name" value="DNA_mismatch_repair_MutS_sf"/>
</dbReference>
<dbReference type="InterPro" id="IPR007696">
    <property type="entry name" value="DNA_mismatch_repair_MutS_core"/>
</dbReference>
<feature type="transmembrane region" description="Helical" evidence="4">
    <location>
        <begin position="212"/>
        <end position="234"/>
    </location>
</feature>
<evidence type="ECO:0000313" key="7">
    <source>
        <dbReference type="EMBL" id="PAB60148.1"/>
    </source>
</evidence>
<proteinExistence type="predicted"/>
<keyword evidence="2" id="KW-0067">ATP-binding</keyword>
<organism evidence="7 8">
    <name type="scientific">Anaeromicrobium sediminis</name>
    <dbReference type="NCBI Taxonomy" id="1478221"/>
    <lineage>
        <taxon>Bacteria</taxon>
        <taxon>Bacillati</taxon>
        <taxon>Bacillota</taxon>
        <taxon>Clostridia</taxon>
        <taxon>Peptostreptococcales</taxon>
        <taxon>Thermotaleaceae</taxon>
        <taxon>Anaeromicrobium</taxon>
    </lineage>
</organism>
<keyword evidence="4" id="KW-0812">Transmembrane</keyword>
<dbReference type="InterPro" id="IPR045076">
    <property type="entry name" value="MutS"/>
</dbReference>
<evidence type="ECO:0000259" key="6">
    <source>
        <dbReference type="SMART" id="SM00534"/>
    </source>
</evidence>
<dbReference type="SMART" id="SM00534">
    <property type="entry name" value="MUTSac"/>
    <property type="match status" value="1"/>
</dbReference>
<dbReference type="GO" id="GO:0006298">
    <property type="term" value="P:mismatch repair"/>
    <property type="evidence" value="ECO:0007669"/>
    <property type="project" value="InterPro"/>
</dbReference>
<keyword evidence="1" id="KW-0547">Nucleotide-binding</keyword>
<dbReference type="OrthoDB" id="9802448at2"/>